<keyword evidence="3" id="KW-1185">Reference proteome</keyword>
<dbReference type="EMBL" id="KV750175">
    <property type="protein sequence ID" value="OCL05920.1"/>
    <property type="molecule type" value="Genomic_DNA"/>
</dbReference>
<protein>
    <recommendedName>
        <fullName evidence="1">F-box domain-containing protein</fullName>
    </recommendedName>
</protein>
<dbReference type="AlphaFoldDB" id="A0A8E2EW09"/>
<organism evidence="2 3">
    <name type="scientific">Glonium stellatum</name>
    <dbReference type="NCBI Taxonomy" id="574774"/>
    <lineage>
        <taxon>Eukaryota</taxon>
        <taxon>Fungi</taxon>
        <taxon>Dikarya</taxon>
        <taxon>Ascomycota</taxon>
        <taxon>Pezizomycotina</taxon>
        <taxon>Dothideomycetes</taxon>
        <taxon>Pleosporomycetidae</taxon>
        <taxon>Gloniales</taxon>
        <taxon>Gloniaceae</taxon>
        <taxon>Glonium</taxon>
    </lineage>
</organism>
<dbReference type="PROSITE" id="PS50181">
    <property type="entry name" value="FBOX"/>
    <property type="match status" value="1"/>
</dbReference>
<evidence type="ECO:0000259" key="1">
    <source>
        <dbReference type="PROSITE" id="PS50181"/>
    </source>
</evidence>
<evidence type="ECO:0000313" key="2">
    <source>
        <dbReference type="EMBL" id="OCL05920.1"/>
    </source>
</evidence>
<dbReference type="InterPro" id="IPR001810">
    <property type="entry name" value="F-box_dom"/>
</dbReference>
<evidence type="ECO:0000313" key="3">
    <source>
        <dbReference type="Proteomes" id="UP000250140"/>
    </source>
</evidence>
<reference evidence="2 3" key="1">
    <citation type="journal article" date="2016" name="Nat. Commun.">
        <title>Ectomycorrhizal ecology is imprinted in the genome of the dominant symbiotic fungus Cenococcum geophilum.</title>
        <authorList>
            <consortium name="DOE Joint Genome Institute"/>
            <person name="Peter M."/>
            <person name="Kohler A."/>
            <person name="Ohm R.A."/>
            <person name="Kuo A."/>
            <person name="Krutzmann J."/>
            <person name="Morin E."/>
            <person name="Arend M."/>
            <person name="Barry K.W."/>
            <person name="Binder M."/>
            <person name="Choi C."/>
            <person name="Clum A."/>
            <person name="Copeland A."/>
            <person name="Grisel N."/>
            <person name="Haridas S."/>
            <person name="Kipfer T."/>
            <person name="LaButti K."/>
            <person name="Lindquist E."/>
            <person name="Lipzen A."/>
            <person name="Maire R."/>
            <person name="Meier B."/>
            <person name="Mihaltcheva S."/>
            <person name="Molinier V."/>
            <person name="Murat C."/>
            <person name="Poggeler S."/>
            <person name="Quandt C.A."/>
            <person name="Sperisen C."/>
            <person name="Tritt A."/>
            <person name="Tisserant E."/>
            <person name="Crous P.W."/>
            <person name="Henrissat B."/>
            <person name="Nehls U."/>
            <person name="Egli S."/>
            <person name="Spatafora J.W."/>
            <person name="Grigoriev I.V."/>
            <person name="Martin F.M."/>
        </authorList>
    </citation>
    <scope>NUCLEOTIDE SEQUENCE [LARGE SCALE GENOMIC DNA]</scope>
    <source>
        <strain evidence="2 3">CBS 207.34</strain>
    </source>
</reference>
<sequence>MATAIGLLIIYLFSATLYSLTYSRSDIFNVILDSEVQDTPYLADLPDGNSTCALKPPISADEAVRRVLEMTSFLDLPGDIFLELFCYLAFSTRHPVRISTLSRRLSILSRGKIYRNVHLVVPASPKLLDCGRPQTGPPPQQWAKTRNARVAAALCPRPRRLRLQHYLQSRPSAPS</sequence>
<name>A0A8E2EW09_9PEZI</name>
<proteinExistence type="predicted"/>
<accession>A0A8E2EW09</accession>
<feature type="non-terminal residue" evidence="2">
    <location>
        <position position="1"/>
    </location>
</feature>
<dbReference type="Proteomes" id="UP000250140">
    <property type="component" value="Unassembled WGS sequence"/>
</dbReference>
<feature type="domain" description="F-box" evidence="1">
    <location>
        <begin position="70"/>
        <end position="117"/>
    </location>
</feature>
<gene>
    <name evidence="2" type="ORF">AOQ84DRAFT_224368</name>
</gene>